<keyword evidence="2" id="KW-1133">Transmembrane helix</keyword>
<evidence type="ECO:0000256" key="1">
    <source>
        <dbReference type="SAM" id="MobiDB-lite"/>
    </source>
</evidence>
<accession>A0A9W9PQD1</accession>
<evidence type="ECO:0000313" key="4">
    <source>
        <dbReference type="Proteomes" id="UP001147746"/>
    </source>
</evidence>
<dbReference type="EMBL" id="JAPZBO010000009">
    <property type="protein sequence ID" value="KAJ5303008.1"/>
    <property type="molecule type" value="Genomic_DNA"/>
</dbReference>
<keyword evidence="2" id="KW-0472">Membrane</keyword>
<evidence type="ECO:0000313" key="3">
    <source>
        <dbReference type="EMBL" id="KAJ5303008.1"/>
    </source>
</evidence>
<reference evidence="3" key="2">
    <citation type="journal article" date="2023" name="IMA Fungus">
        <title>Comparative genomic study of the Penicillium genus elucidates a diverse pangenome and 15 lateral gene transfer events.</title>
        <authorList>
            <person name="Petersen C."/>
            <person name="Sorensen T."/>
            <person name="Nielsen M.R."/>
            <person name="Sondergaard T.E."/>
            <person name="Sorensen J.L."/>
            <person name="Fitzpatrick D.A."/>
            <person name="Frisvad J.C."/>
            <person name="Nielsen K.L."/>
        </authorList>
    </citation>
    <scope>NUCLEOTIDE SEQUENCE</scope>
    <source>
        <strain evidence="3">IBT 21472</strain>
    </source>
</reference>
<comment type="caution">
    <text evidence="3">The sequence shown here is derived from an EMBL/GenBank/DDBJ whole genome shotgun (WGS) entry which is preliminary data.</text>
</comment>
<dbReference type="PANTHER" id="PTHR34144">
    <property type="entry name" value="CHROMOSOME 8, WHOLE GENOME SHOTGUN SEQUENCE"/>
    <property type="match status" value="1"/>
</dbReference>
<keyword evidence="2" id="KW-0812">Transmembrane</keyword>
<organism evidence="3 4">
    <name type="scientific">Penicillium atrosanguineum</name>
    <dbReference type="NCBI Taxonomy" id="1132637"/>
    <lineage>
        <taxon>Eukaryota</taxon>
        <taxon>Fungi</taxon>
        <taxon>Dikarya</taxon>
        <taxon>Ascomycota</taxon>
        <taxon>Pezizomycotina</taxon>
        <taxon>Eurotiomycetes</taxon>
        <taxon>Eurotiomycetidae</taxon>
        <taxon>Eurotiales</taxon>
        <taxon>Aspergillaceae</taxon>
        <taxon>Penicillium</taxon>
    </lineage>
</organism>
<sequence>MWQRRYNWVLASTVALGLVLTVLLIKLPHKKDIRNAGVAIFKGHLPPVPDYEDSHVAHEDAYTEPKTTHTSSGSAGYTIHNPAAEPVTTSSVTTSPLKSTLNSNSTATNSSSISRQRIDQFVRSILDFEDDDTFNRLSCPSSVGSRYSQLRETADTSGQVRYFFALNMGESARVITRMMSTIVEAMRFLGPKNCAVSIVVEKSDDGTNEILAELKPRVEAIGARFFLDEVRSIPRNSTEALKEKRVAELRNKVLEPLKFVGAQGLIDDLAGIYSPEALIIFVDQIALCPEDILELVFQHVKQGASMACPFVWTGNGTQFGDLLVSRSLAGDTFFEIPHDGSLAYSQDLFWNDEASRGHFNTSRPFQVFSCWGGMVTLDAASFAEKTFRFQSSRPGECQMASAMLLARDMWRRGRAKILAVPSINVARYDEEAVGAKALRGYVSDHVDSLQPRLNQTEYISWQTKPPGMIKCLPDLKHSKWIAPT</sequence>
<gene>
    <name evidence="3" type="ORF">N7476_009807</name>
</gene>
<feature type="region of interest" description="Disordered" evidence="1">
    <location>
        <begin position="62"/>
        <end position="113"/>
    </location>
</feature>
<dbReference type="Proteomes" id="UP001147746">
    <property type="component" value="Unassembled WGS sequence"/>
</dbReference>
<dbReference type="PANTHER" id="PTHR34144:SF5">
    <property type="entry name" value="ALPHA-1,3-MANNOSYLTRANSFERASE CMT1"/>
    <property type="match status" value="1"/>
</dbReference>
<dbReference type="InterPro" id="IPR021047">
    <property type="entry name" value="Mannosyltransferase_CMT1"/>
</dbReference>
<proteinExistence type="predicted"/>
<reference evidence="3" key="1">
    <citation type="submission" date="2022-12" db="EMBL/GenBank/DDBJ databases">
        <authorList>
            <person name="Petersen C."/>
        </authorList>
    </citation>
    <scope>NUCLEOTIDE SEQUENCE</scope>
    <source>
        <strain evidence="3">IBT 21472</strain>
    </source>
</reference>
<evidence type="ECO:0000256" key="2">
    <source>
        <dbReference type="SAM" id="Phobius"/>
    </source>
</evidence>
<keyword evidence="4" id="KW-1185">Reference proteome</keyword>
<dbReference type="Pfam" id="PF11735">
    <property type="entry name" value="CAP59_mtransfer"/>
    <property type="match status" value="1"/>
</dbReference>
<protein>
    <submittedName>
        <fullName evidence="3">Uncharacterized protein</fullName>
    </submittedName>
</protein>
<name>A0A9W9PQD1_9EURO</name>
<dbReference type="AlphaFoldDB" id="A0A9W9PQD1"/>
<feature type="compositionally biased region" description="Low complexity" evidence="1">
    <location>
        <begin position="86"/>
        <end position="113"/>
    </location>
</feature>
<feature type="transmembrane region" description="Helical" evidence="2">
    <location>
        <begin position="6"/>
        <end position="25"/>
    </location>
</feature>